<evidence type="ECO:0000313" key="3">
    <source>
        <dbReference type="Proteomes" id="UP000025061"/>
    </source>
</evidence>
<organism evidence="2 3">
    <name type="scientific">Hyphomonas hirschiana VP5</name>
    <dbReference type="NCBI Taxonomy" id="1280951"/>
    <lineage>
        <taxon>Bacteria</taxon>
        <taxon>Pseudomonadati</taxon>
        <taxon>Pseudomonadota</taxon>
        <taxon>Alphaproteobacteria</taxon>
        <taxon>Hyphomonadales</taxon>
        <taxon>Hyphomonadaceae</taxon>
        <taxon>Hyphomonas</taxon>
    </lineage>
</organism>
<dbReference type="Proteomes" id="UP000025061">
    <property type="component" value="Unassembled WGS sequence"/>
</dbReference>
<dbReference type="EMBL" id="ARYI01000004">
    <property type="protein sequence ID" value="KCZ95305.1"/>
    <property type="molecule type" value="Genomic_DNA"/>
</dbReference>
<feature type="transmembrane region" description="Helical" evidence="1">
    <location>
        <begin position="12"/>
        <end position="29"/>
    </location>
</feature>
<keyword evidence="1" id="KW-1133">Transmembrane helix</keyword>
<evidence type="ECO:0008006" key="4">
    <source>
        <dbReference type="Google" id="ProtNLM"/>
    </source>
</evidence>
<dbReference type="PATRIC" id="fig|1280951.3.peg.1322"/>
<dbReference type="AlphaFoldDB" id="A0A059FX56"/>
<evidence type="ECO:0000313" key="2">
    <source>
        <dbReference type="EMBL" id="KCZ95305.1"/>
    </source>
</evidence>
<protein>
    <recommendedName>
        <fullName evidence="4">General secretion pathway protein M</fullName>
    </recommendedName>
</protein>
<accession>A0A059FX56</accession>
<proteinExistence type="predicted"/>
<name>A0A059FX56_9PROT</name>
<keyword evidence="3" id="KW-1185">Reference proteome</keyword>
<gene>
    <name evidence="2" type="ORF">HHI_06529</name>
</gene>
<dbReference type="Pfam" id="PF10741">
    <property type="entry name" value="T2SSM_b"/>
    <property type="match status" value="1"/>
</dbReference>
<keyword evidence="1" id="KW-0472">Membrane</keyword>
<reference evidence="2 3" key="1">
    <citation type="submission" date="2013-04" db="EMBL/GenBank/DDBJ databases">
        <title>Hyphomonas hirschiana VP5 Genome Sequencing.</title>
        <authorList>
            <person name="Lai Q."/>
            <person name="Shao Z."/>
        </authorList>
    </citation>
    <scope>NUCLEOTIDE SEQUENCE [LARGE SCALE GENOMIC DNA]</scope>
    <source>
        <strain evidence="2 3">VP5</strain>
    </source>
</reference>
<evidence type="ECO:0000256" key="1">
    <source>
        <dbReference type="SAM" id="Phobius"/>
    </source>
</evidence>
<comment type="caution">
    <text evidence="2">The sequence shown here is derived from an EMBL/GenBank/DDBJ whole genome shotgun (WGS) entry which is preliminary data.</text>
</comment>
<dbReference type="InterPro" id="IPR034756">
    <property type="entry name" value="T2SSM_b"/>
</dbReference>
<keyword evidence="1" id="KW-0812">Transmembrane</keyword>
<dbReference type="RefSeq" id="WP_011647514.1">
    <property type="nucleotide sequence ID" value="NZ_ARYI01000004.1"/>
</dbReference>
<sequence length="183" mass="19873">MIGRLQPLFGRVGGWLVLAGLVATVWLLLSPRVSHVLLQWDRFNGAELLALSHAEKLGRPAPPDIYAGYKAFIVPVGPDADRARLAGLIQSAVIERVRASQARLVDLRETGASVAIEGLSAIAWHLEVEGDIEAVLEVMRSLEDLPQPVLIDSLDLQTAGSAGEPDRNMRMTLKLTLWTGNPE</sequence>